<dbReference type="RefSeq" id="WP_013736626.1">
    <property type="nucleotide sequence ID" value="NC_015435.1"/>
</dbReference>
<evidence type="ECO:0000313" key="8">
    <source>
        <dbReference type="EMBL" id="AEB94124.1"/>
    </source>
</evidence>
<comment type="catalytic activity">
    <reaction evidence="5">
        <text>siroheme + 2 H(+) = 12,18-didecarboxysiroheme + 2 CO2</text>
        <dbReference type="Rhea" id="RHEA:19093"/>
        <dbReference type="ChEBI" id="CHEBI:15378"/>
        <dbReference type="ChEBI" id="CHEBI:16526"/>
        <dbReference type="ChEBI" id="CHEBI:60052"/>
        <dbReference type="ChEBI" id="CHEBI:140497"/>
        <dbReference type="EC" id="4.1.1.111"/>
    </reaction>
</comment>
<name>F4G3C6_METCR</name>
<dbReference type="SUPFAM" id="SSF46785">
    <property type="entry name" value="Winged helix' DNA-binding domain"/>
    <property type="match status" value="1"/>
</dbReference>
<dbReference type="STRING" id="1006006.Mcup_0013"/>
<evidence type="ECO:0000259" key="6">
    <source>
        <dbReference type="Pfam" id="PF17805"/>
    </source>
</evidence>
<dbReference type="InterPro" id="IPR050684">
    <property type="entry name" value="HTH-Siroheme_Decarb"/>
</dbReference>
<dbReference type="KEGG" id="mcn:Mcup_0013"/>
<dbReference type="InterPro" id="IPR040523">
    <property type="entry name" value="AsnC_trans_reg2"/>
</dbReference>
<dbReference type="Proteomes" id="UP000007812">
    <property type="component" value="Chromosome"/>
</dbReference>
<dbReference type="GO" id="GO:0016829">
    <property type="term" value="F:lyase activity"/>
    <property type="evidence" value="ECO:0007669"/>
    <property type="project" value="UniProtKB-KW"/>
</dbReference>
<dbReference type="PATRIC" id="fig|1006006.8.peg.13"/>
<dbReference type="InterPro" id="IPR036390">
    <property type="entry name" value="WH_DNA-bd_sf"/>
</dbReference>
<gene>
    <name evidence="8" type="ordered locus">Mcup_0013</name>
</gene>
<reference evidence="8 9" key="1">
    <citation type="journal article" date="2011" name="J. Bacteriol.">
        <title>Complete genome sequence of Metallosphaera cuprina, a metal sulfide-oxidizing archaeon from a hot spring.</title>
        <authorList>
            <person name="Liu L.J."/>
            <person name="You X.Y."/>
            <person name="Zheng H."/>
            <person name="Wang S."/>
            <person name="Jiang C.Y."/>
            <person name="Liu S.J."/>
        </authorList>
    </citation>
    <scope>NUCLEOTIDE SEQUENCE [LARGE SCALE GENOMIC DNA]</scope>
    <source>
        <strain evidence="8 9">Ar-4</strain>
    </source>
</reference>
<sequence length="322" mass="37099">MISLSDVQKNLVMELQYNFPVDETPFNVIADRTKLSLHDTLREIKNLIDLEVIKRLGMYVNFRVKGMEGALVAASIPLDQLDKFRREALHIRELTHNYIRNHPRYNVWYVIKAQNREALEKEVRYLMENVNTNDYIILFSKKNLKLSVKYDIIRGISWSKAEMPPDRIPTADELGLNMELLKSLSYPLPITERPFKSIAERFGYKEGDLVELISDLRKKHVIKDYGATINGDKVGITENAMLLINTDSFEVACNNIAENLNEATHVVLRESDKPWDYLCYCMLHGKDKSVIREASAKALRVTGAKSYMLLYSLDNLKPGIVM</sequence>
<evidence type="ECO:0000313" key="9">
    <source>
        <dbReference type="Proteomes" id="UP000007812"/>
    </source>
</evidence>
<keyword evidence="9" id="KW-1185">Reference proteome</keyword>
<evidence type="ECO:0000256" key="1">
    <source>
        <dbReference type="ARBA" id="ARBA00023239"/>
    </source>
</evidence>
<dbReference type="GeneID" id="10492210"/>
<dbReference type="EC" id="4.1.1.111" evidence="4"/>
<dbReference type="PANTHER" id="PTHR43413:SF1">
    <property type="entry name" value="SIROHEME DECARBOXYLASE NIRL SUBUNIT"/>
    <property type="match status" value="1"/>
</dbReference>
<organism evidence="8 9">
    <name type="scientific">Metallosphaera cuprina (strain Ar-4)</name>
    <dbReference type="NCBI Taxonomy" id="1006006"/>
    <lineage>
        <taxon>Archaea</taxon>
        <taxon>Thermoproteota</taxon>
        <taxon>Thermoprotei</taxon>
        <taxon>Sulfolobales</taxon>
        <taxon>Sulfolobaceae</taxon>
        <taxon>Metallosphaera</taxon>
    </lineage>
</organism>
<evidence type="ECO:0000256" key="2">
    <source>
        <dbReference type="ARBA" id="ARBA00023444"/>
    </source>
</evidence>
<evidence type="ECO:0000256" key="5">
    <source>
        <dbReference type="ARBA" id="ARBA00048470"/>
    </source>
</evidence>
<protein>
    <recommendedName>
        <fullName evidence="4">siroheme decarboxylase</fullName>
        <ecNumber evidence="4">4.1.1.111</ecNumber>
    </recommendedName>
</protein>
<keyword evidence="1" id="KW-0456">Lyase</keyword>
<feature type="domain" description="Siroheme decarboxylase AsnC-like ligand binding" evidence="6">
    <location>
        <begin position="233"/>
        <end position="317"/>
    </location>
</feature>
<evidence type="ECO:0000256" key="3">
    <source>
        <dbReference type="ARBA" id="ARBA00023457"/>
    </source>
</evidence>
<feature type="domain" description="Siroheme decarboxylase NirL-like HTH" evidence="7">
    <location>
        <begin position="9"/>
        <end position="53"/>
    </location>
</feature>
<dbReference type="Pfam" id="PF22451">
    <property type="entry name" value="NirdL-like_HTH"/>
    <property type="match status" value="2"/>
</dbReference>
<comment type="similarity">
    <text evidence="3">Belongs to the Ahb/Nir family.</text>
</comment>
<dbReference type="AlphaFoldDB" id="F4G3C6"/>
<dbReference type="Gene3D" id="3.30.70.3460">
    <property type="match status" value="2"/>
</dbReference>
<dbReference type="eggNOG" id="arCOG01628">
    <property type="taxonomic scope" value="Archaea"/>
</dbReference>
<evidence type="ECO:0000259" key="7">
    <source>
        <dbReference type="Pfam" id="PF22451"/>
    </source>
</evidence>
<dbReference type="EMBL" id="CP002656">
    <property type="protein sequence ID" value="AEB94124.1"/>
    <property type="molecule type" value="Genomic_DNA"/>
</dbReference>
<dbReference type="PANTHER" id="PTHR43413">
    <property type="entry name" value="TRANSCRIPTIONAL REGULATOR, ASNC FAMILY"/>
    <property type="match status" value="1"/>
</dbReference>
<accession>F4G3C6</accession>
<dbReference type="Pfam" id="PF17805">
    <property type="entry name" value="AsnC_trans_reg2"/>
    <property type="match status" value="2"/>
</dbReference>
<proteinExistence type="inferred from homology"/>
<feature type="domain" description="Siroheme decarboxylase NirL-like HTH" evidence="7">
    <location>
        <begin position="179"/>
        <end position="222"/>
    </location>
</feature>
<comment type="pathway">
    <text evidence="2">Porphyrin-containing compound metabolism.</text>
</comment>
<dbReference type="InterPro" id="IPR053953">
    <property type="entry name" value="NirdL-like_HTH"/>
</dbReference>
<feature type="domain" description="Siroheme decarboxylase AsnC-like ligand binding" evidence="6">
    <location>
        <begin position="67"/>
        <end position="145"/>
    </location>
</feature>
<evidence type="ECO:0000256" key="4">
    <source>
        <dbReference type="ARBA" id="ARBA00023471"/>
    </source>
</evidence>
<dbReference type="HOGENOM" id="CLU_049427_1_0_2"/>